<proteinExistence type="predicted"/>
<organism evidence="1 2">
    <name type="scientific">Vicia faba</name>
    <name type="common">Broad bean</name>
    <name type="synonym">Faba vulgaris</name>
    <dbReference type="NCBI Taxonomy" id="3906"/>
    <lineage>
        <taxon>Eukaryota</taxon>
        <taxon>Viridiplantae</taxon>
        <taxon>Streptophyta</taxon>
        <taxon>Embryophyta</taxon>
        <taxon>Tracheophyta</taxon>
        <taxon>Spermatophyta</taxon>
        <taxon>Magnoliopsida</taxon>
        <taxon>eudicotyledons</taxon>
        <taxon>Gunneridae</taxon>
        <taxon>Pentapetalae</taxon>
        <taxon>rosids</taxon>
        <taxon>fabids</taxon>
        <taxon>Fabales</taxon>
        <taxon>Fabaceae</taxon>
        <taxon>Papilionoideae</taxon>
        <taxon>50 kb inversion clade</taxon>
        <taxon>NPAAA clade</taxon>
        <taxon>Hologalegina</taxon>
        <taxon>IRL clade</taxon>
        <taxon>Fabeae</taxon>
        <taxon>Vicia</taxon>
    </lineage>
</organism>
<dbReference type="AlphaFoldDB" id="A0AAV1AIR5"/>
<evidence type="ECO:0000313" key="1">
    <source>
        <dbReference type="EMBL" id="CAI8610214.1"/>
    </source>
</evidence>
<evidence type="ECO:0000313" key="2">
    <source>
        <dbReference type="Proteomes" id="UP001157006"/>
    </source>
</evidence>
<gene>
    <name evidence="1" type="ORF">VFH_IV171000</name>
</gene>
<dbReference type="EMBL" id="OX451739">
    <property type="protein sequence ID" value="CAI8610214.1"/>
    <property type="molecule type" value="Genomic_DNA"/>
</dbReference>
<sequence>MGAKVMTSTFVWIHRHQFRHVEAQQSESPPCYHLLQPALKRKKRKESEKRRRVNAVKARNGKDYLRIKLLTFTSASSSPLLFTTNAKATLGFAGAAWFLGEERLVLVLCEIRYSLSVRSKKGPDHTPSWPVVVFVISKLLIIGDIWTGLNCTWFLGIKFSNNNKKLLVDIAGMGLCTNLCFAAPWI</sequence>
<accession>A0AAV1AIR5</accession>
<dbReference type="Proteomes" id="UP001157006">
    <property type="component" value="Chromosome 4"/>
</dbReference>
<keyword evidence="2" id="KW-1185">Reference proteome</keyword>
<protein>
    <submittedName>
        <fullName evidence="1">Uncharacterized protein</fullName>
    </submittedName>
</protein>
<reference evidence="1 2" key="1">
    <citation type="submission" date="2023-01" db="EMBL/GenBank/DDBJ databases">
        <authorList>
            <person name="Kreplak J."/>
        </authorList>
    </citation>
    <scope>NUCLEOTIDE SEQUENCE [LARGE SCALE GENOMIC DNA]</scope>
</reference>
<name>A0AAV1AIR5_VICFA</name>